<dbReference type="Proteomes" id="UP001595974">
    <property type="component" value="Unassembled WGS sequence"/>
</dbReference>
<keyword evidence="7" id="KW-0808">Transferase</keyword>
<evidence type="ECO:0000259" key="6">
    <source>
        <dbReference type="PROSITE" id="PS51186"/>
    </source>
</evidence>
<reference evidence="8" key="1">
    <citation type="journal article" date="2019" name="Int. J. Syst. Evol. Microbiol.">
        <title>The Global Catalogue of Microorganisms (GCM) 10K type strain sequencing project: providing services to taxonomists for standard genome sequencing and annotation.</title>
        <authorList>
            <consortium name="The Broad Institute Genomics Platform"/>
            <consortium name="The Broad Institute Genome Sequencing Center for Infectious Disease"/>
            <person name="Wu L."/>
            <person name="Ma J."/>
        </authorList>
    </citation>
    <scope>NUCLEOTIDE SEQUENCE [LARGE SCALE GENOMIC DNA]</scope>
    <source>
        <strain evidence="8">SHR3</strain>
    </source>
</reference>
<dbReference type="EC" id="2.3.1.-" evidence="7"/>
<keyword evidence="3 4" id="KW-0067">ATP-binding</keyword>
<dbReference type="InterPro" id="IPR003781">
    <property type="entry name" value="CoA-bd"/>
</dbReference>
<dbReference type="InterPro" id="IPR051538">
    <property type="entry name" value="Acyl-CoA_Synth/Transferase"/>
</dbReference>
<evidence type="ECO:0000256" key="2">
    <source>
        <dbReference type="ARBA" id="ARBA00022741"/>
    </source>
</evidence>
<dbReference type="GO" id="GO:0016746">
    <property type="term" value="F:acyltransferase activity"/>
    <property type="evidence" value="ECO:0007669"/>
    <property type="project" value="UniProtKB-KW"/>
</dbReference>
<dbReference type="PROSITE" id="PS51186">
    <property type="entry name" value="GNAT"/>
    <property type="match status" value="1"/>
</dbReference>
<dbReference type="InterPro" id="IPR036291">
    <property type="entry name" value="NAD(P)-bd_dom_sf"/>
</dbReference>
<sequence length="888" mass="95203">MLDAHYLGSLFEPASVAVVGASEEAQSVGRVLFKNLVDAGYRGPVHAVNPKHETVLGRKCYRSVEDIGRRADLAIIATPARTLHAIVEQCGRAGVRNAVIVTALGPGDGALERRMLETARAAGMRLLGPGSLGILRPEAGLNAALTKIAAASGELALVSQSGAMCSVVLDWAATHQIGFSSVISLSSEMDVDFGETLDYLVHDERTRYILLYVDRIRNARRFMSALRSAARIKPIILLKTGRHAPSGTPVGEVSLADAVFDAAMRRAGVVRVQNVGQLFFAARALASGFRPGVEQLAIVTNGAGPGAIAADRAGDLGTPLAELSPQVQAALAKLKPGGGRAGNPLDLGGDAPPERYRDALLAFADDAAIRNVLVILSPHALTDPVEIAQAIADVARSANLSICCCWMGGGQVAQARTLLDRAGIPVFHAPETAVELFHNISKFYRHQALLLQTAGQTAEAGRSGPGGARMLVEALLNQRRNVLSAMESKALLRSFGVPVTQTMVARDVTEALFVAEQVGFPVVMKIDSPDLAHKSEAGGVRLNLTATESVWSAFHDIVGGVRLRHPEARISGVSIEPYLHRPHGRELRLAVFRDPVFGPVINLGAGGAAAGHTGDRAYALPPLNAVLARDLIDAPQVAQLLDRFHALPTVDRGALERVLVAVSDLACELPWVCELVIDPLIADEDGAIVADARIVIDQGVPAGSDRYAHMAIHPYPGHLVRDWKMSDGRIVRARPVRPEDAALVQAFFDRLSPETRYFRFMERIDELPPGMIARFTQIDYDREMALVATTRAGDAETMIGSTRYSLAPDGESVEFALVVADDWQRFGLGRRLMGALIDCARAKGYRNIVGDVLGHNPKMLRLMQGLGFEVQPHPEENTLKRVVKALHG</sequence>
<dbReference type="Gene3D" id="3.30.470.20">
    <property type="entry name" value="ATP-grasp fold, B domain"/>
    <property type="match status" value="1"/>
</dbReference>
<dbReference type="SUPFAM" id="SSF55729">
    <property type="entry name" value="Acyl-CoA N-acyltransferases (Nat)"/>
    <property type="match status" value="1"/>
</dbReference>
<feature type="domain" description="ATP-grasp" evidence="5">
    <location>
        <begin position="489"/>
        <end position="525"/>
    </location>
</feature>
<dbReference type="Pfam" id="PF00583">
    <property type="entry name" value="Acetyltransf_1"/>
    <property type="match status" value="1"/>
</dbReference>
<dbReference type="Gene3D" id="3.40.50.720">
    <property type="entry name" value="NAD(P)-binding Rossmann-like Domain"/>
    <property type="match status" value="1"/>
</dbReference>
<dbReference type="Pfam" id="PF19045">
    <property type="entry name" value="Ligase_CoA_2"/>
    <property type="match status" value="1"/>
</dbReference>
<dbReference type="InterPro" id="IPR016102">
    <property type="entry name" value="Succinyl-CoA_synth-like"/>
</dbReference>
<dbReference type="Pfam" id="PF13549">
    <property type="entry name" value="ATP-grasp_5"/>
    <property type="match status" value="1"/>
</dbReference>
<accession>A0ABW1AND6</accession>
<evidence type="ECO:0000256" key="3">
    <source>
        <dbReference type="ARBA" id="ARBA00022840"/>
    </source>
</evidence>
<name>A0ABW1AND6_9RHOO</name>
<organism evidence="7 8">
    <name type="scientific">Thauera sinica</name>
    <dbReference type="NCBI Taxonomy" id="2665146"/>
    <lineage>
        <taxon>Bacteria</taxon>
        <taxon>Pseudomonadati</taxon>
        <taxon>Pseudomonadota</taxon>
        <taxon>Betaproteobacteria</taxon>
        <taxon>Rhodocyclales</taxon>
        <taxon>Zoogloeaceae</taxon>
        <taxon>Thauera</taxon>
    </lineage>
</organism>
<protein>
    <submittedName>
        <fullName evidence="7">GNAT family N-acetyltransferase</fullName>
        <ecNumber evidence="7">2.3.1.-</ecNumber>
    </submittedName>
</protein>
<gene>
    <name evidence="7" type="ORF">ACFPTN_05375</name>
</gene>
<dbReference type="CDD" id="cd04301">
    <property type="entry name" value="NAT_SF"/>
    <property type="match status" value="1"/>
</dbReference>
<keyword evidence="8" id="KW-1185">Reference proteome</keyword>
<dbReference type="SUPFAM" id="SSF51735">
    <property type="entry name" value="NAD(P)-binding Rossmann-fold domains"/>
    <property type="match status" value="1"/>
</dbReference>
<dbReference type="Pfam" id="PF13380">
    <property type="entry name" value="CoA_binding_2"/>
    <property type="match status" value="1"/>
</dbReference>
<dbReference type="Pfam" id="PF13607">
    <property type="entry name" value="Succ_CoA_lig"/>
    <property type="match status" value="1"/>
</dbReference>
<proteinExistence type="predicted"/>
<dbReference type="Gene3D" id="3.40.630.30">
    <property type="match status" value="1"/>
</dbReference>
<evidence type="ECO:0000313" key="7">
    <source>
        <dbReference type="EMBL" id="MFC5768795.1"/>
    </source>
</evidence>
<keyword evidence="2 4" id="KW-0547">Nucleotide-binding</keyword>
<dbReference type="SUPFAM" id="SSF52210">
    <property type="entry name" value="Succinyl-CoA synthetase domains"/>
    <property type="match status" value="2"/>
</dbReference>
<comment type="caution">
    <text evidence="7">The sequence shown here is derived from an EMBL/GenBank/DDBJ whole genome shotgun (WGS) entry which is preliminary data.</text>
</comment>
<dbReference type="InterPro" id="IPR011761">
    <property type="entry name" value="ATP-grasp"/>
</dbReference>
<dbReference type="InterPro" id="IPR016181">
    <property type="entry name" value="Acyl_CoA_acyltransferase"/>
</dbReference>
<dbReference type="Gene3D" id="3.30.1490.20">
    <property type="entry name" value="ATP-grasp fold, A domain"/>
    <property type="match status" value="1"/>
</dbReference>
<dbReference type="Gene3D" id="3.40.50.261">
    <property type="entry name" value="Succinyl-CoA synthetase domains"/>
    <property type="match status" value="2"/>
</dbReference>
<dbReference type="InterPro" id="IPR000182">
    <property type="entry name" value="GNAT_dom"/>
</dbReference>
<dbReference type="InterPro" id="IPR013815">
    <property type="entry name" value="ATP_grasp_subdomain_1"/>
</dbReference>
<dbReference type="SMART" id="SM00881">
    <property type="entry name" value="CoA_binding"/>
    <property type="match status" value="1"/>
</dbReference>
<keyword evidence="7" id="KW-0012">Acyltransferase</keyword>
<dbReference type="SUPFAM" id="SSF56059">
    <property type="entry name" value="Glutathione synthetase ATP-binding domain-like"/>
    <property type="match status" value="1"/>
</dbReference>
<dbReference type="InterPro" id="IPR032875">
    <property type="entry name" value="Succ_CoA_lig_flav_dom"/>
</dbReference>
<keyword evidence="1" id="KW-0436">Ligase</keyword>
<evidence type="ECO:0000256" key="4">
    <source>
        <dbReference type="PROSITE-ProRule" id="PRU00409"/>
    </source>
</evidence>
<dbReference type="EMBL" id="JBHSOG010000015">
    <property type="protein sequence ID" value="MFC5768795.1"/>
    <property type="molecule type" value="Genomic_DNA"/>
</dbReference>
<dbReference type="InterPro" id="IPR043938">
    <property type="entry name" value="Ligase_CoA_dom"/>
</dbReference>
<dbReference type="PROSITE" id="PS50975">
    <property type="entry name" value="ATP_GRASP"/>
    <property type="match status" value="1"/>
</dbReference>
<evidence type="ECO:0000259" key="5">
    <source>
        <dbReference type="PROSITE" id="PS50975"/>
    </source>
</evidence>
<evidence type="ECO:0000256" key="1">
    <source>
        <dbReference type="ARBA" id="ARBA00022598"/>
    </source>
</evidence>
<dbReference type="RefSeq" id="WP_096450491.1">
    <property type="nucleotide sequence ID" value="NZ_JBHSOG010000015.1"/>
</dbReference>
<evidence type="ECO:0000313" key="8">
    <source>
        <dbReference type="Proteomes" id="UP001595974"/>
    </source>
</evidence>
<dbReference type="PANTHER" id="PTHR43334:SF1">
    <property type="entry name" value="3-HYDROXYPROPIONATE--COA LIGASE [ADP-FORMING]"/>
    <property type="match status" value="1"/>
</dbReference>
<feature type="domain" description="N-acetyltransferase" evidence="6">
    <location>
        <begin position="731"/>
        <end position="888"/>
    </location>
</feature>
<dbReference type="PANTHER" id="PTHR43334">
    <property type="entry name" value="ACETATE--COA LIGASE [ADP-FORMING]"/>
    <property type="match status" value="1"/>
</dbReference>